<sequence length="308" mass="33922">MFVESDGVRLSVYERGDRSAPTVVLVHGYPDTHRVWDGVAEILAEEYHVVTYDVRGAGASDRPRDLAAYRLPVLARDLFAVVDAVSPDRPVHVVAHDWGSIQAWEAVTTPGARIASYTSISGPCLDHIGHWTRGRLSWQRVKQWLHSWYIVAFHVPFVAPLVWRHLVGPRWGKVVQRFEGVPAHHVQDTIVEDGVNGISLYRANFIPRLRAPRVRRTDVPVQIVHPLKDNYVTAGLLDAATPWVPNLRRRVLDAGHWAPVTHARVVALLAANHIRAHTPPAGTPADGSPAAPPAPATGPGSTNASRPH</sequence>
<proteinExistence type="predicted"/>
<keyword evidence="4" id="KW-1185">Reference proteome</keyword>
<comment type="caution">
    <text evidence="3">The sequence shown here is derived from an EMBL/GenBank/DDBJ whole genome shotgun (WGS) entry which is preliminary data.</text>
</comment>
<gene>
    <name evidence="3" type="ORF">DFJ66_5877</name>
</gene>
<name>A0A495XEW1_9PSEU</name>
<reference evidence="3 4" key="1">
    <citation type="submission" date="2018-10" db="EMBL/GenBank/DDBJ databases">
        <title>Sequencing the genomes of 1000 actinobacteria strains.</title>
        <authorList>
            <person name="Klenk H.-P."/>
        </authorList>
    </citation>
    <scope>NUCLEOTIDE SEQUENCE [LARGE SCALE GENOMIC DNA]</scope>
    <source>
        <strain evidence="3 4">DSM 43911</strain>
    </source>
</reference>
<feature type="domain" description="AB hydrolase-1" evidence="2">
    <location>
        <begin position="21"/>
        <end position="262"/>
    </location>
</feature>
<dbReference type="InterPro" id="IPR029058">
    <property type="entry name" value="AB_hydrolase_fold"/>
</dbReference>
<dbReference type="PANTHER" id="PTHR43329">
    <property type="entry name" value="EPOXIDE HYDROLASE"/>
    <property type="match status" value="1"/>
</dbReference>
<evidence type="ECO:0000259" key="2">
    <source>
        <dbReference type="Pfam" id="PF00561"/>
    </source>
</evidence>
<dbReference type="EMBL" id="RBXR01000001">
    <property type="protein sequence ID" value="RKT72562.1"/>
    <property type="molecule type" value="Genomic_DNA"/>
</dbReference>
<accession>A0A495XEW1</accession>
<dbReference type="Pfam" id="PF00561">
    <property type="entry name" value="Abhydrolase_1"/>
    <property type="match status" value="1"/>
</dbReference>
<dbReference type="GO" id="GO:0003824">
    <property type="term" value="F:catalytic activity"/>
    <property type="evidence" value="ECO:0007669"/>
    <property type="project" value="UniProtKB-ARBA"/>
</dbReference>
<evidence type="ECO:0000313" key="3">
    <source>
        <dbReference type="EMBL" id="RKT72562.1"/>
    </source>
</evidence>
<dbReference type="Gene3D" id="3.40.50.1820">
    <property type="entry name" value="alpha/beta hydrolase"/>
    <property type="match status" value="1"/>
</dbReference>
<organism evidence="3 4">
    <name type="scientific">Saccharothrix variisporea</name>
    <dbReference type="NCBI Taxonomy" id="543527"/>
    <lineage>
        <taxon>Bacteria</taxon>
        <taxon>Bacillati</taxon>
        <taxon>Actinomycetota</taxon>
        <taxon>Actinomycetes</taxon>
        <taxon>Pseudonocardiales</taxon>
        <taxon>Pseudonocardiaceae</taxon>
        <taxon>Saccharothrix</taxon>
    </lineage>
</organism>
<dbReference type="Proteomes" id="UP000272729">
    <property type="component" value="Unassembled WGS sequence"/>
</dbReference>
<dbReference type="InterPro" id="IPR000073">
    <property type="entry name" value="AB_hydrolase_1"/>
</dbReference>
<evidence type="ECO:0000256" key="1">
    <source>
        <dbReference type="SAM" id="MobiDB-lite"/>
    </source>
</evidence>
<dbReference type="AlphaFoldDB" id="A0A495XEW1"/>
<protein>
    <submittedName>
        <fullName evidence="3">Pimeloyl-ACP methyl ester carboxylesterase</fullName>
    </submittedName>
</protein>
<dbReference type="RefSeq" id="WP_170199721.1">
    <property type="nucleotide sequence ID" value="NZ_JBIUBA010000021.1"/>
</dbReference>
<dbReference type="SUPFAM" id="SSF53474">
    <property type="entry name" value="alpha/beta-Hydrolases"/>
    <property type="match status" value="1"/>
</dbReference>
<feature type="region of interest" description="Disordered" evidence="1">
    <location>
        <begin position="277"/>
        <end position="308"/>
    </location>
</feature>
<feature type="compositionally biased region" description="Low complexity" evidence="1">
    <location>
        <begin position="278"/>
        <end position="289"/>
    </location>
</feature>
<evidence type="ECO:0000313" key="4">
    <source>
        <dbReference type="Proteomes" id="UP000272729"/>
    </source>
</evidence>